<evidence type="ECO:0000256" key="3">
    <source>
        <dbReference type="ARBA" id="ARBA00011742"/>
    </source>
</evidence>
<evidence type="ECO:0000256" key="7">
    <source>
        <dbReference type="ARBA" id="ARBA00022691"/>
    </source>
</evidence>
<comment type="caution">
    <text evidence="15">The sequence shown here is derived from an EMBL/GenBank/DDBJ whole genome shotgun (WGS) entry which is preliminary data.</text>
</comment>
<dbReference type="SUPFAM" id="SSF55159">
    <property type="entry name" value="eIF1-like"/>
    <property type="match status" value="1"/>
</dbReference>
<evidence type="ECO:0000256" key="1">
    <source>
        <dbReference type="ARBA" id="ARBA00007514"/>
    </source>
</evidence>
<sequence>MSAEPDSMFRPPINRAMRTLDRSFFKQTIPISAARIYDNKNISKYRTALEQSKDVLEVERIITIRPDPVAAYANNNGKCLLLKPQVKHDDSSTWSAKLRDSVKAEGVGVVPYELELDYKYWTYHDIISAILPEDELGEIPSGFSIVGHVAHLNLRDQYLPYKHLIAEIIMDKNPNIKTVINKIDDVGEESGYRTFNYELLAGSGDMNVEIKEEDCIFHFNYAKVYWNSRLNTEHRRLVALFKEGDAVCDVMAGIGPFAVPAGKKGVFVWANDLNPDSYNSLEDAIKRNKVERYVRPFNENGHNFIRTATASLFHTHHTVRIFAKRPRGAVKFDSRTATPDKVLTQPRVFNHYVMNLPASAITFLPAFIGLYANVNRSLLTNPEGSLQMPLVHVYTFSTKSENNVGPSIQICKEISRQLELEVDEEITPQTPETAVWDCGFSKWQREARLIITEMAQVASAADGATAFKPKDIVYCGVCTLPPEYCEFGGTVKKCEEWLEKNHADMHDRLYSEEALSAGVATLSVDAQKRAVKDAQKKAAKADAAEARDAEKKASSKVLIKRVERNKRKYVTAVSGLEAHGLDLKKVAKDFGKKFATGSSVTDLQSAGPGGKEITVQGDLSDDIFDYIVENYTAVPEDNIECIEDKKKKASS</sequence>
<dbReference type="GO" id="GO:0003743">
    <property type="term" value="F:translation initiation factor activity"/>
    <property type="evidence" value="ECO:0007669"/>
    <property type="project" value="InterPro"/>
</dbReference>
<dbReference type="OrthoDB" id="408788at2759"/>
<dbReference type="InterPro" id="IPR029063">
    <property type="entry name" value="SAM-dependent_MTases_sf"/>
</dbReference>
<dbReference type="InterPro" id="IPR048517">
    <property type="entry name" value="DENR_N"/>
</dbReference>
<dbReference type="Gene3D" id="3.30.780.10">
    <property type="entry name" value="SUI1-like domain"/>
    <property type="match status" value="1"/>
</dbReference>
<comment type="subunit">
    <text evidence="12">Monomer.</text>
</comment>
<comment type="function">
    <text evidence="12">Specifically methylates the N1 position of guanosine-37 in various cytoplasmic and mitochondrial tRNAs. Methylation is not dependent on the nature of the nucleoside 5' of the target nucleoside. This is the first step in the biosynthesis of wybutosine (yW), a modified base adjacent to the anticodon of tRNAs and required for accurate decoding.</text>
</comment>
<keyword evidence="8 12" id="KW-0819">tRNA processing</keyword>
<dbReference type="AlphaFoldDB" id="A0A4U0WXG2"/>
<comment type="subcellular location">
    <subcellularLocation>
        <location evidence="12">Mitochondrion matrix</location>
    </subcellularLocation>
    <subcellularLocation>
        <location evidence="12">Nucleus</location>
    </subcellularLocation>
    <subcellularLocation>
        <location evidence="12">Cytoplasm</location>
    </subcellularLocation>
    <text evidence="12">Predominantly in the mitochondria and in the nucleus.</text>
</comment>
<keyword evidence="16" id="KW-1185">Reference proteome</keyword>
<dbReference type="InterPro" id="IPR036877">
    <property type="entry name" value="SUI1_dom_sf"/>
</dbReference>
<keyword evidence="4 12" id="KW-0963">Cytoplasm</keyword>
<proteinExistence type="inferred from homology"/>
<evidence type="ECO:0000313" key="15">
    <source>
        <dbReference type="EMBL" id="TKA68462.1"/>
    </source>
</evidence>
<keyword evidence="9 12" id="KW-0496">Mitochondrion</keyword>
<keyword evidence="7 12" id="KW-0949">S-adenosyl-L-methionine</keyword>
<evidence type="ECO:0000256" key="9">
    <source>
        <dbReference type="ARBA" id="ARBA00023128"/>
    </source>
</evidence>
<dbReference type="HAMAP" id="MF_03152">
    <property type="entry name" value="TRM5"/>
    <property type="match status" value="1"/>
</dbReference>
<dbReference type="PROSITE" id="PS51684">
    <property type="entry name" value="SAM_MT_TRM5_TYW2"/>
    <property type="match status" value="1"/>
</dbReference>
<feature type="binding site" evidence="12">
    <location>
        <begin position="272"/>
        <end position="273"/>
    </location>
    <ligand>
        <name>S-adenosyl-L-methionine</name>
        <dbReference type="ChEBI" id="CHEBI:59789"/>
    </ligand>
</feature>
<dbReference type="Gene3D" id="3.30.300.110">
    <property type="entry name" value="Met-10+ protein-like domains"/>
    <property type="match status" value="1"/>
</dbReference>
<dbReference type="InterPro" id="IPR005873">
    <property type="entry name" value="DENR_eukaryotes"/>
</dbReference>
<dbReference type="Pfam" id="PF21023">
    <property type="entry name" value="DENR_N"/>
    <property type="match status" value="1"/>
</dbReference>
<accession>A0A4U0WXG2</accession>
<dbReference type="Pfam" id="PF25133">
    <property type="entry name" value="TYW2_N_2"/>
    <property type="match status" value="1"/>
</dbReference>
<dbReference type="CDD" id="cd11607">
    <property type="entry name" value="DENR_C"/>
    <property type="match status" value="1"/>
</dbReference>
<dbReference type="GO" id="GO:0070901">
    <property type="term" value="P:mitochondrial tRNA methylation"/>
    <property type="evidence" value="ECO:0007669"/>
    <property type="project" value="TreeGrafter"/>
</dbReference>
<comment type="caution">
    <text evidence="12">Lacks conserved residue(s) required for the propagation of feature annotation.</text>
</comment>
<evidence type="ECO:0000256" key="6">
    <source>
        <dbReference type="ARBA" id="ARBA00022679"/>
    </source>
</evidence>
<feature type="binding site" evidence="12">
    <location>
        <position position="234"/>
    </location>
    <ligand>
        <name>S-adenosyl-L-methionine</name>
        <dbReference type="ChEBI" id="CHEBI:59789"/>
    </ligand>
</feature>
<dbReference type="Pfam" id="PF01253">
    <property type="entry name" value="SUI1"/>
    <property type="match status" value="1"/>
</dbReference>
<reference evidence="15 16" key="1">
    <citation type="submission" date="2017-03" db="EMBL/GenBank/DDBJ databases">
        <title>Genomes of endolithic fungi from Antarctica.</title>
        <authorList>
            <person name="Coleine C."/>
            <person name="Masonjones S."/>
            <person name="Stajich J.E."/>
        </authorList>
    </citation>
    <scope>NUCLEOTIDE SEQUENCE [LARGE SCALE GENOMIC DNA]</scope>
    <source>
        <strain evidence="15 16">CCFEE 5187</strain>
    </source>
</reference>
<dbReference type="InterPro" id="IPR001950">
    <property type="entry name" value="SUI1"/>
</dbReference>
<feature type="domain" description="SUI1" evidence="13">
    <location>
        <begin position="557"/>
        <end position="631"/>
    </location>
</feature>
<organism evidence="15 16">
    <name type="scientific">Cryomyces minteri</name>
    <dbReference type="NCBI Taxonomy" id="331657"/>
    <lineage>
        <taxon>Eukaryota</taxon>
        <taxon>Fungi</taxon>
        <taxon>Dikarya</taxon>
        <taxon>Ascomycota</taxon>
        <taxon>Pezizomycotina</taxon>
        <taxon>Dothideomycetes</taxon>
        <taxon>Dothideomycetes incertae sedis</taxon>
        <taxon>Cryomyces</taxon>
    </lineage>
</organism>
<evidence type="ECO:0000259" key="14">
    <source>
        <dbReference type="PROSITE" id="PS51684"/>
    </source>
</evidence>
<dbReference type="InterPro" id="IPR046447">
    <property type="entry name" value="DENR_C"/>
</dbReference>
<comment type="subunit">
    <text evidence="3">Interacts with the 40S ribosomal subunit.</text>
</comment>
<dbReference type="PROSITE" id="PS50296">
    <property type="entry name" value="SUI1"/>
    <property type="match status" value="1"/>
</dbReference>
<evidence type="ECO:0000256" key="8">
    <source>
        <dbReference type="ARBA" id="ARBA00022694"/>
    </source>
</evidence>
<dbReference type="GO" id="GO:0005634">
    <property type="term" value="C:nucleus"/>
    <property type="evidence" value="ECO:0007669"/>
    <property type="project" value="UniProtKB-SubCell"/>
</dbReference>
<comment type="similarity">
    <text evidence="1">Belongs to the DENR family.</text>
</comment>
<comment type="catalytic activity">
    <reaction evidence="11 12">
        <text>guanosine(37) in tRNA + S-adenosyl-L-methionine = N(1)-methylguanosine(37) in tRNA + S-adenosyl-L-homocysteine + H(+)</text>
        <dbReference type="Rhea" id="RHEA:36899"/>
        <dbReference type="Rhea" id="RHEA-COMP:10145"/>
        <dbReference type="Rhea" id="RHEA-COMP:10147"/>
        <dbReference type="ChEBI" id="CHEBI:15378"/>
        <dbReference type="ChEBI" id="CHEBI:57856"/>
        <dbReference type="ChEBI" id="CHEBI:59789"/>
        <dbReference type="ChEBI" id="CHEBI:73542"/>
        <dbReference type="ChEBI" id="CHEBI:74269"/>
        <dbReference type="EC" id="2.1.1.228"/>
    </reaction>
</comment>
<evidence type="ECO:0000256" key="12">
    <source>
        <dbReference type="HAMAP-Rule" id="MF_03152"/>
    </source>
</evidence>
<dbReference type="FunFam" id="3.30.300.110:FF:000001">
    <property type="entry name" value="tRNA (guanine(37)-N1)-methyltransferase"/>
    <property type="match status" value="1"/>
</dbReference>
<dbReference type="PANTHER" id="PTHR23245">
    <property type="entry name" value="TRNA METHYLTRANSFERASE"/>
    <property type="match status" value="1"/>
</dbReference>
<evidence type="ECO:0000313" key="16">
    <source>
        <dbReference type="Proteomes" id="UP000308768"/>
    </source>
</evidence>
<dbReference type="NCBIfam" id="TIGR01159">
    <property type="entry name" value="DRP1"/>
    <property type="match status" value="1"/>
</dbReference>
<evidence type="ECO:0000256" key="11">
    <source>
        <dbReference type="ARBA" id="ARBA00047783"/>
    </source>
</evidence>
<comment type="similarity">
    <text evidence="2">Belongs to the class I-like SAM-binding methyltransferase superfamily. TRM5/TYW2 family.</text>
</comment>
<dbReference type="GO" id="GO:0005759">
    <property type="term" value="C:mitochondrial matrix"/>
    <property type="evidence" value="ECO:0007669"/>
    <property type="project" value="UniProtKB-SubCell"/>
</dbReference>
<dbReference type="Gene3D" id="3.40.50.150">
    <property type="entry name" value="Vaccinia Virus protein VP39"/>
    <property type="match status" value="1"/>
</dbReference>
<feature type="domain" description="SAM-dependent methyltransferase TRM5/TYW2-type" evidence="14">
    <location>
        <begin position="143"/>
        <end position="453"/>
    </location>
</feature>
<dbReference type="STRING" id="331657.A0A4U0WXG2"/>
<dbReference type="GO" id="GO:0052906">
    <property type="term" value="F:tRNA (guanine(37)-N1)-methyltransferase activity"/>
    <property type="evidence" value="ECO:0007669"/>
    <property type="project" value="UniProtKB-UniRule"/>
</dbReference>
<dbReference type="EC" id="2.1.1.228" evidence="12"/>
<gene>
    <name evidence="12" type="primary">TRM5</name>
    <name evidence="15" type="ORF">B0A49_03053</name>
</gene>
<dbReference type="InterPro" id="IPR030382">
    <property type="entry name" value="MeTrfase_TRM5/TYW2"/>
</dbReference>
<dbReference type="PANTHER" id="PTHR23245:SF36">
    <property type="entry name" value="TRNA (GUANINE(37)-N1)-METHYLTRANSFERASE"/>
    <property type="match status" value="1"/>
</dbReference>
<dbReference type="InterPro" id="IPR025792">
    <property type="entry name" value="tRNA_Gua_MeTrfase_euk"/>
</dbReference>
<evidence type="ECO:0000256" key="4">
    <source>
        <dbReference type="ARBA" id="ARBA00022490"/>
    </source>
</evidence>
<evidence type="ECO:0000256" key="2">
    <source>
        <dbReference type="ARBA" id="ARBA00009775"/>
    </source>
</evidence>
<evidence type="ECO:0000256" key="5">
    <source>
        <dbReference type="ARBA" id="ARBA00022603"/>
    </source>
</evidence>
<feature type="binding site" evidence="12">
    <location>
        <position position="355"/>
    </location>
    <ligand>
        <name>S-adenosyl-L-methionine</name>
        <dbReference type="ChEBI" id="CHEBI:59789"/>
    </ligand>
</feature>
<evidence type="ECO:0000259" key="13">
    <source>
        <dbReference type="PROSITE" id="PS50296"/>
    </source>
</evidence>
<dbReference type="EMBL" id="NAJN01000816">
    <property type="protein sequence ID" value="TKA68462.1"/>
    <property type="molecule type" value="Genomic_DNA"/>
</dbReference>
<comment type="similarity">
    <text evidence="12">Belongs to the TRM5 / TYW2 family.</text>
</comment>
<evidence type="ECO:0000256" key="10">
    <source>
        <dbReference type="ARBA" id="ARBA00023242"/>
    </source>
</evidence>
<dbReference type="Pfam" id="PF02475">
    <property type="entry name" value="TRM5-TYW2_MTfase"/>
    <property type="match status" value="1"/>
</dbReference>
<dbReference type="SUPFAM" id="SSF53335">
    <property type="entry name" value="S-adenosyl-L-methionine-dependent methyltransferases"/>
    <property type="match status" value="1"/>
</dbReference>
<dbReference type="InterPro" id="IPR056744">
    <property type="entry name" value="TRM5/TYW2-like_N"/>
</dbReference>
<keyword evidence="5 12" id="KW-0489">Methyltransferase</keyword>
<keyword evidence="6 12" id="KW-0808">Transferase</keyword>
<dbReference type="GO" id="GO:0002939">
    <property type="term" value="P:tRNA N1-guanine methylation"/>
    <property type="evidence" value="ECO:0007669"/>
    <property type="project" value="TreeGrafter"/>
</dbReference>
<dbReference type="Proteomes" id="UP000308768">
    <property type="component" value="Unassembled WGS sequence"/>
</dbReference>
<dbReference type="InterPro" id="IPR056743">
    <property type="entry name" value="TRM5-TYW2-like_MTfase"/>
</dbReference>
<keyword evidence="10 12" id="KW-0539">Nucleus</keyword>
<protein>
    <recommendedName>
        <fullName evidence="12">tRNA (guanine(37)-N1)-methyltransferase</fullName>
        <ecNumber evidence="12">2.1.1.228</ecNumber>
    </recommendedName>
    <alternativeName>
        <fullName evidence="12">M1G-methyltransferase</fullName>
    </alternativeName>
    <alternativeName>
        <fullName evidence="12">tRNA [GM37] methyltransferase</fullName>
    </alternativeName>
    <alternativeName>
        <fullName evidence="12">tRNA methyltransferase 5</fullName>
    </alternativeName>
</protein>
<name>A0A4U0WXG2_9PEZI</name>